<name>A0A4P9YEZ4_ROZAC</name>
<dbReference type="EMBL" id="ML005707">
    <property type="protein sequence ID" value="RKP17708.1"/>
    <property type="molecule type" value="Genomic_DNA"/>
</dbReference>
<proteinExistence type="predicted"/>
<sequence length="165" mass="19056">MLNALDKGVGAIRMQEVRLIYCFSLSLHDGDYPLDPNIFNEFQNKCTESHEIRKELQTLDPKSTKFSMTLPPGFTTQVIFLQKFDRSLHPTLLQNPIIEGCTALYNMPVLPTYIKQFEKLLIGLTGRRCSFYQFMSTLPNFQAVKFIWKSITLIKLQHSMLSCLD</sequence>
<gene>
    <name evidence="1" type="ORF">ROZALSC1DRAFT_23935</name>
</gene>
<dbReference type="AlphaFoldDB" id="A0A4P9YEZ4"/>
<dbReference type="Proteomes" id="UP000281549">
    <property type="component" value="Unassembled WGS sequence"/>
</dbReference>
<reference evidence="2" key="1">
    <citation type="journal article" date="2018" name="Nat. Microbiol.">
        <title>Leveraging single-cell genomics to expand the fungal tree of life.</title>
        <authorList>
            <person name="Ahrendt S.R."/>
            <person name="Quandt C.A."/>
            <person name="Ciobanu D."/>
            <person name="Clum A."/>
            <person name="Salamov A."/>
            <person name="Andreopoulos B."/>
            <person name="Cheng J.F."/>
            <person name="Woyke T."/>
            <person name="Pelin A."/>
            <person name="Henrissat B."/>
            <person name="Reynolds N.K."/>
            <person name="Benny G.L."/>
            <person name="Smith M.E."/>
            <person name="James T.Y."/>
            <person name="Grigoriev I.V."/>
        </authorList>
    </citation>
    <scope>NUCLEOTIDE SEQUENCE [LARGE SCALE GENOMIC DNA]</scope>
    <source>
        <strain evidence="2">CSF55</strain>
    </source>
</reference>
<protein>
    <recommendedName>
        <fullName evidence="3">HECT domain-containing protein</fullName>
    </recommendedName>
</protein>
<evidence type="ECO:0008006" key="3">
    <source>
        <dbReference type="Google" id="ProtNLM"/>
    </source>
</evidence>
<evidence type="ECO:0000313" key="2">
    <source>
        <dbReference type="Proteomes" id="UP000281549"/>
    </source>
</evidence>
<evidence type="ECO:0000313" key="1">
    <source>
        <dbReference type="EMBL" id="RKP17708.1"/>
    </source>
</evidence>
<organism evidence="1 2">
    <name type="scientific">Rozella allomycis (strain CSF55)</name>
    <dbReference type="NCBI Taxonomy" id="988480"/>
    <lineage>
        <taxon>Eukaryota</taxon>
        <taxon>Fungi</taxon>
        <taxon>Fungi incertae sedis</taxon>
        <taxon>Cryptomycota</taxon>
        <taxon>Cryptomycota incertae sedis</taxon>
        <taxon>Rozella</taxon>
    </lineage>
</organism>
<accession>A0A4P9YEZ4</accession>